<dbReference type="InterPro" id="IPR001810">
    <property type="entry name" value="F-box_dom"/>
</dbReference>
<dbReference type="OrthoDB" id="2563545at2759"/>
<feature type="region of interest" description="Disordered" evidence="1">
    <location>
        <begin position="1"/>
        <end position="51"/>
    </location>
</feature>
<gene>
    <name evidence="2" type="ORF">CI109_100173</name>
</gene>
<dbReference type="AlphaFoldDB" id="A0A5M6BUK4"/>
<reference evidence="2" key="2">
    <citation type="submission" date="2024-01" db="EMBL/GenBank/DDBJ databases">
        <title>Comparative genomics of Cryptococcus and Kwoniella reveals pathogenesis evolution and contrasting modes of karyotype evolution via chromosome fusion or intercentromeric recombination.</title>
        <authorList>
            <person name="Coelho M.A."/>
            <person name="David-Palma M."/>
            <person name="Shea T."/>
            <person name="Bowers K."/>
            <person name="McGinley-Smith S."/>
            <person name="Mohammad A.W."/>
            <person name="Gnirke A."/>
            <person name="Yurkov A.M."/>
            <person name="Nowrousian M."/>
            <person name="Sun S."/>
            <person name="Cuomo C.A."/>
            <person name="Heitman J."/>
        </authorList>
    </citation>
    <scope>NUCLEOTIDE SEQUENCE</scope>
    <source>
        <strain evidence="2">CBS 12478</strain>
    </source>
</reference>
<dbReference type="KEGG" id="ksn:43591064"/>
<dbReference type="GeneID" id="43591064"/>
<evidence type="ECO:0000256" key="1">
    <source>
        <dbReference type="SAM" id="MobiDB-lite"/>
    </source>
</evidence>
<evidence type="ECO:0000313" key="3">
    <source>
        <dbReference type="Proteomes" id="UP000322225"/>
    </source>
</evidence>
<dbReference type="SUPFAM" id="SSF81383">
    <property type="entry name" value="F-box domain"/>
    <property type="match status" value="1"/>
</dbReference>
<dbReference type="Pfam" id="PF12937">
    <property type="entry name" value="F-box-like"/>
    <property type="match status" value="1"/>
</dbReference>
<protein>
    <submittedName>
        <fullName evidence="2">Uncharacterized protein</fullName>
    </submittedName>
</protein>
<sequence length="526" mass="59248">MGAGFSKGNELQASNTINPHSIERKWSNGGPSKVSKSTSPPGIRRIGVRRRSTKSSVQINVEAINPCNGLPFLPIEIWQHIFSFVKQPLPPPHVKSGWSQLHQQDLTSLARVCRHFNHIATPMLYEEPIVNNPFRFFRYLNDVNDPKSKSDSWNARKTKLDCLRYVKRLQLVYAWEGRTAFATTTGGGRQAPRALSDAEGNGDTESVLAHLVTDAANAIQAAHILTTYTKRFHKLKGKGIVQGDDAGPPLILPAIEAVTIGKYGDGQWDANFDQLVRLSRPSQIQSQTGTPSIGIIREWLHHPRDFALRLHSLSQPRYVCQRGSSGPFNLGQKKKNQIDKEEDCSPWTFNLDDQHRPEIYVHHLDTLGPTKLPIIRGTTNQFVLCDTLVQAYCHDLGQYYTFVSQLREHLQQCFAPRTSSQLADGISISSSRKGSTCIDLYFGTKVFDLRRIMRKYVEDRTLPQEIRGVVEGGDEESIRRAMEMWMVHRDGQSVEQDREWCKMVGLEVRFMMVDEVGGCPACGVGQ</sequence>
<dbReference type="InterPro" id="IPR036047">
    <property type="entry name" value="F-box-like_dom_sf"/>
</dbReference>
<dbReference type="Proteomes" id="UP000322225">
    <property type="component" value="Chromosome 1"/>
</dbReference>
<keyword evidence="3" id="KW-1185">Reference proteome</keyword>
<reference evidence="2" key="1">
    <citation type="submission" date="2017-08" db="EMBL/GenBank/DDBJ databases">
        <authorList>
            <person name="Cuomo C."/>
            <person name="Billmyre B."/>
            <person name="Heitman J."/>
        </authorList>
    </citation>
    <scope>NUCLEOTIDE SEQUENCE</scope>
    <source>
        <strain evidence="2">CBS 12478</strain>
    </source>
</reference>
<dbReference type="Gene3D" id="1.20.1280.50">
    <property type="match status" value="1"/>
</dbReference>
<dbReference type="RefSeq" id="XP_031858819.1">
    <property type="nucleotide sequence ID" value="XM_032006900.1"/>
</dbReference>
<dbReference type="EMBL" id="CP144051">
    <property type="protein sequence ID" value="WWD15751.1"/>
    <property type="molecule type" value="Genomic_DNA"/>
</dbReference>
<name>A0A5M6BUK4_9TREE</name>
<accession>A0A5M6BUK4</accession>
<feature type="compositionally biased region" description="Polar residues" evidence="1">
    <location>
        <begin position="9"/>
        <end position="19"/>
    </location>
</feature>
<organism evidence="2 3">
    <name type="scientific">Kwoniella shandongensis</name>
    <dbReference type="NCBI Taxonomy" id="1734106"/>
    <lineage>
        <taxon>Eukaryota</taxon>
        <taxon>Fungi</taxon>
        <taxon>Dikarya</taxon>
        <taxon>Basidiomycota</taxon>
        <taxon>Agaricomycotina</taxon>
        <taxon>Tremellomycetes</taxon>
        <taxon>Tremellales</taxon>
        <taxon>Cryptococcaceae</taxon>
        <taxon>Kwoniella</taxon>
    </lineage>
</organism>
<evidence type="ECO:0000313" key="2">
    <source>
        <dbReference type="EMBL" id="WWD15751.1"/>
    </source>
</evidence>
<proteinExistence type="predicted"/>